<feature type="compositionally biased region" description="Basic and acidic residues" evidence="14">
    <location>
        <begin position="532"/>
        <end position="541"/>
    </location>
</feature>
<feature type="binding site" evidence="11">
    <location>
        <begin position="100"/>
        <end position="101"/>
    </location>
    <ligand>
        <name>ATP</name>
        <dbReference type="ChEBI" id="CHEBI:30616"/>
    </ligand>
</feature>
<dbReference type="GO" id="GO:0019948">
    <property type="term" value="F:SUMO activating enzyme activity"/>
    <property type="evidence" value="ECO:0007669"/>
    <property type="project" value="UniProtKB-UniRule"/>
</dbReference>
<dbReference type="GO" id="GO:0005524">
    <property type="term" value="F:ATP binding"/>
    <property type="evidence" value="ECO:0007669"/>
    <property type="project" value="UniProtKB-UniRule"/>
</dbReference>
<evidence type="ECO:0000256" key="12">
    <source>
        <dbReference type="PIRSR" id="PIRSR039133-3"/>
    </source>
</evidence>
<dbReference type="Gene3D" id="3.50.50.80">
    <property type="entry name" value="Ubiquitin-activating enzyme E1, inactive adenylation domain, subdomain 1"/>
    <property type="match status" value="1"/>
</dbReference>
<dbReference type="PROSITE" id="PS51257">
    <property type="entry name" value="PROKAR_LIPOPROTEIN"/>
    <property type="match status" value="1"/>
</dbReference>
<organism evidence="16 17">
    <name type="scientific">Cyberlindnera jadinii (strain ATCC 18201 / CBS 1600 / BCRC 20928 / JCM 3617 / NBRC 0987 / NRRL Y-1542)</name>
    <name type="common">Torula yeast</name>
    <name type="synonym">Candida utilis</name>
    <dbReference type="NCBI Taxonomy" id="983966"/>
    <lineage>
        <taxon>Eukaryota</taxon>
        <taxon>Fungi</taxon>
        <taxon>Dikarya</taxon>
        <taxon>Ascomycota</taxon>
        <taxon>Saccharomycotina</taxon>
        <taxon>Saccharomycetes</taxon>
        <taxon>Phaffomycetales</taxon>
        <taxon>Phaffomycetaceae</taxon>
        <taxon>Cyberlindnera</taxon>
    </lineage>
</organism>
<feature type="binding site" evidence="12">
    <location>
        <position position="438"/>
    </location>
    <ligand>
        <name>Zn(2+)</name>
        <dbReference type="ChEBI" id="CHEBI:29105"/>
    </ligand>
</feature>
<dbReference type="PROSITE" id="PS00865">
    <property type="entry name" value="UBIQUITIN_ACTIVAT_2"/>
    <property type="match status" value="1"/>
</dbReference>
<evidence type="ECO:0000256" key="8">
    <source>
        <dbReference type="ARBA" id="ARBA00073512"/>
    </source>
</evidence>
<dbReference type="EMBL" id="CDQK01000006">
    <property type="protein sequence ID" value="CEP24648.1"/>
    <property type="molecule type" value="Genomic_DNA"/>
</dbReference>
<feature type="active site" description="Glycyl thioester intermediate" evidence="10 13">
    <location>
        <position position="179"/>
    </location>
</feature>
<protein>
    <recommendedName>
        <fullName evidence="8 9">Ubiquitin-activating enzyme E1-like</fullName>
    </recommendedName>
</protein>
<evidence type="ECO:0000256" key="6">
    <source>
        <dbReference type="ARBA" id="ARBA00022833"/>
    </source>
</evidence>
<dbReference type="FunFam" id="3.50.50.80:FF:000004">
    <property type="entry name" value="Ubiquitin-activating enzyme E1-like"/>
    <property type="match status" value="1"/>
</dbReference>
<feature type="compositionally biased region" description="Acidic residues" evidence="14">
    <location>
        <begin position="542"/>
        <end position="566"/>
    </location>
</feature>
<dbReference type="AlphaFoldDB" id="A0A0H5C8S8"/>
<dbReference type="InterPro" id="IPR030661">
    <property type="entry name" value="Uba2"/>
</dbReference>
<evidence type="ECO:0000256" key="7">
    <source>
        <dbReference type="ARBA" id="ARBA00022840"/>
    </source>
</evidence>
<evidence type="ECO:0000256" key="3">
    <source>
        <dbReference type="ARBA" id="ARBA00022723"/>
    </source>
</evidence>
<evidence type="ECO:0000256" key="10">
    <source>
        <dbReference type="PIRSR" id="PIRSR039133-1"/>
    </source>
</evidence>
<evidence type="ECO:0000313" key="16">
    <source>
        <dbReference type="EMBL" id="CEP24648.1"/>
    </source>
</evidence>
<evidence type="ECO:0000256" key="2">
    <source>
        <dbReference type="ARBA" id="ARBA00005673"/>
    </source>
</evidence>
<sequence length="601" mass="67372">MSRVEGLKCVLGDDTYRKIRNAKVLLVGAGGIGCELLKDLILLGYSEVHVVDLDTIDLSNLNRQFLFRQKDIKQPKASTAVNAVQSFNFFKTKLVPYQASIYETDLFPMSWFEQFDLIFNALDNIQARSYINKVALLLNKTVMESGTTGTNGQAQPTFPYHTECYDCLHRETPKTFPVCTIRSTPSQPVHCIHWAKSFLFTSLFSEDDEPVVQPEGKDTGELGTDNQQEIANLISENNELVELKRSIASEDFVDKVIAKVFTKDIENLLKISDLWKTRKQPTPLEYNNQIKEKVLKISKEEIGTGQKEWTLEQNLKVFIDSTLALQKRIAIEKEIEFDKDDEDTLNFVASATNIRSHIFSIPLKAKFDIKSIAGNIIPAIATTNAIIAGFSALLSLKQFDESYENRIQNSKAVFTVSNSDKFVSPSMLQSPNPKCATCSAVRGVAHFDTSKTLNDLLGALQSTYGLDEEISLSLGSNLLYDIDFDDNVEKTLKEMGIVDGVLLNVADETDKYQSVELYIIEVKGGDLKLPDIKMAEKPPVEEKEENDQDDEEDGVELINDNDDDLLIVDVKEATSPDKRKAKAQDYDDTHVTKKPKTDSGN</sequence>
<proteinExistence type="inferred from homology"/>
<evidence type="ECO:0000256" key="1">
    <source>
        <dbReference type="ARBA" id="ARBA00004718"/>
    </source>
</evidence>
<comment type="subunit">
    <text evidence="9">Heterodimer.</text>
</comment>
<reference evidence="17" key="1">
    <citation type="journal article" date="2015" name="J. Biotechnol.">
        <title>The structure of the Cyberlindnera jadinii genome and its relation to Candida utilis analyzed by the occurrence of single nucleotide polymorphisms.</title>
        <authorList>
            <person name="Rupp O."/>
            <person name="Brinkrolf K."/>
            <person name="Buerth C."/>
            <person name="Kunigo M."/>
            <person name="Schneider J."/>
            <person name="Jaenicke S."/>
            <person name="Goesmann A."/>
            <person name="Puehler A."/>
            <person name="Jaeger K.-E."/>
            <person name="Ernst J.F."/>
        </authorList>
    </citation>
    <scope>NUCLEOTIDE SEQUENCE [LARGE SCALE GENOMIC DNA]</scope>
    <source>
        <strain evidence="17">ATCC 18201 / CBS 1600 / BCRC 20928 / JCM 3617 / NBRC 0987 / NRRL Y-1542</strain>
    </source>
</reference>
<dbReference type="Pfam" id="PF00899">
    <property type="entry name" value="ThiF"/>
    <property type="match status" value="1"/>
</dbReference>
<evidence type="ECO:0000256" key="14">
    <source>
        <dbReference type="SAM" id="MobiDB-lite"/>
    </source>
</evidence>
<feature type="compositionally biased region" description="Basic and acidic residues" evidence="14">
    <location>
        <begin position="569"/>
        <end position="601"/>
    </location>
</feature>
<feature type="domain" description="THIF-type NAD/FAD binding fold" evidence="15">
    <location>
        <begin position="11"/>
        <end position="436"/>
    </location>
</feature>
<dbReference type="GO" id="GO:0005737">
    <property type="term" value="C:cytoplasm"/>
    <property type="evidence" value="ECO:0007669"/>
    <property type="project" value="TreeGrafter"/>
</dbReference>
<dbReference type="InterPro" id="IPR023318">
    <property type="entry name" value="Ub_act_enz_dom_a_sf"/>
</dbReference>
<feature type="binding site" evidence="12">
    <location>
        <position position="435"/>
    </location>
    <ligand>
        <name>Zn(2+)</name>
        <dbReference type="ChEBI" id="CHEBI:29105"/>
    </ligand>
</feature>
<dbReference type="InterPro" id="IPR033127">
    <property type="entry name" value="UBQ-activ_enz_E1_Cys_AS"/>
</dbReference>
<gene>
    <name evidence="16" type="primary">UBA2</name>
    <name evidence="16" type="ORF">BN1211_5524</name>
</gene>
<dbReference type="InterPro" id="IPR000594">
    <property type="entry name" value="ThiF_NAD_FAD-bd"/>
</dbReference>
<dbReference type="GO" id="GO:0046872">
    <property type="term" value="F:metal ion binding"/>
    <property type="evidence" value="ECO:0007669"/>
    <property type="project" value="UniProtKB-KW"/>
</dbReference>
<dbReference type="SUPFAM" id="SSF69572">
    <property type="entry name" value="Activating enzymes of the ubiquitin-like proteins"/>
    <property type="match status" value="1"/>
</dbReference>
<evidence type="ECO:0000256" key="4">
    <source>
        <dbReference type="ARBA" id="ARBA00022741"/>
    </source>
</evidence>
<accession>A0A0H5C8S8</accession>
<dbReference type="Proteomes" id="UP000038830">
    <property type="component" value="Unassembled WGS sequence"/>
</dbReference>
<feature type="binding site" evidence="11">
    <location>
        <position position="76"/>
    </location>
    <ligand>
        <name>ATP</name>
        <dbReference type="ChEBI" id="CHEBI:30616"/>
    </ligand>
</feature>
<feature type="binding site" evidence="11">
    <location>
        <position position="52"/>
    </location>
    <ligand>
        <name>ATP</name>
        <dbReference type="ChEBI" id="CHEBI:30616"/>
    </ligand>
</feature>
<evidence type="ECO:0000256" key="5">
    <source>
        <dbReference type="ARBA" id="ARBA00022786"/>
    </source>
</evidence>
<dbReference type="UniPathway" id="UPA00886"/>
<evidence type="ECO:0000313" key="17">
    <source>
        <dbReference type="Proteomes" id="UP000038830"/>
    </source>
</evidence>
<feature type="binding site" evidence="12">
    <location>
        <position position="167"/>
    </location>
    <ligand>
        <name>Zn(2+)</name>
        <dbReference type="ChEBI" id="CHEBI:29105"/>
    </ligand>
</feature>
<evidence type="ECO:0000256" key="9">
    <source>
        <dbReference type="PIRNR" id="PIRNR039133"/>
    </source>
</evidence>
<feature type="region of interest" description="Disordered" evidence="14">
    <location>
        <begin position="532"/>
        <end position="601"/>
    </location>
</feature>
<dbReference type="Gene3D" id="3.10.290.20">
    <property type="entry name" value="Ubiquitin-like 2 activating enzyme e1b. Chain: B, domain 3"/>
    <property type="match status" value="1"/>
</dbReference>
<keyword evidence="3 9" id="KW-0479">Metal-binding</keyword>
<feature type="binding site" evidence="11">
    <location>
        <begin position="60"/>
        <end position="63"/>
    </location>
    <ligand>
        <name>ATP</name>
        <dbReference type="ChEBI" id="CHEBI:30616"/>
    </ligand>
</feature>
<dbReference type="PANTHER" id="PTHR10953:SF5">
    <property type="entry name" value="SUMO-ACTIVATING ENZYME SUBUNIT 2"/>
    <property type="match status" value="1"/>
</dbReference>
<keyword evidence="4 9" id="KW-0547">Nucleotide-binding</keyword>
<dbReference type="GO" id="GO:0031510">
    <property type="term" value="C:SUMO activating enzyme complex"/>
    <property type="evidence" value="ECO:0007669"/>
    <property type="project" value="UniProtKB-UniRule"/>
</dbReference>
<feature type="binding site" evidence="11">
    <location>
        <begin position="28"/>
        <end position="33"/>
    </location>
    <ligand>
        <name>ATP</name>
        <dbReference type="ChEBI" id="CHEBI:30616"/>
    </ligand>
</feature>
<dbReference type="PANTHER" id="PTHR10953">
    <property type="entry name" value="UBIQUITIN-ACTIVATING ENZYME E1"/>
    <property type="match status" value="1"/>
</dbReference>
<dbReference type="InterPro" id="IPR042449">
    <property type="entry name" value="Ub-E1_IAD_1"/>
</dbReference>
<dbReference type="PIRSF" id="PIRSF039133">
    <property type="entry name" value="SUMO_E1B"/>
    <property type="match status" value="1"/>
</dbReference>
<keyword evidence="6 9" id="KW-0862">Zinc</keyword>
<comment type="similarity">
    <text evidence="2 9">Belongs to the ubiquitin-activating E1 family.</text>
</comment>
<evidence type="ECO:0000256" key="11">
    <source>
        <dbReference type="PIRSR" id="PIRSR039133-2"/>
    </source>
</evidence>
<feature type="binding site" evidence="11">
    <location>
        <begin position="123"/>
        <end position="128"/>
    </location>
    <ligand>
        <name>ATP</name>
        <dbReference type="ChEBI" id="CHEBI:30616"/>
    </ligand>
</feature>
<comment type="pathway">
    <text evidence="1 9">Protein modification; protein sumoylation.</text>
</comment>
<dbReference type="InterPro" id="IPR045886">
    <property type="entry name" value="ThiF/MoeB/HesA"/>
</dbReference>
<keyword evidence="5 9" id="KW-0833">Ubl conjugation pathway</keyword>
<keyword evidence="7 9" id="KW-0067">ATP-binding</keyword>
<name>A0A0H5C8S8_CYBJN</name>
<dbReference type="InterPro" id="IPR035985">
    <property type="entry name" value="Ubiquitin-activating_enz"/>
</dbReference>
<dbReference type="Gene3D" id="1.10.10.520">
    <property type="entry name" value="Ubiquitin activating enzymes (Uba3). Chain: B, domain 2"/>
    <property type="match status" value="1"/>
</dbReference>
<dbReference type="GO" id="GO:0016925">
    <property type="term" value="P:protein sumoylation"/>
    <property type="evidence" value="ECO:0007669"/>
    <property type="project" value="UniProtKB-UniRule"/>
</dbReference>
<feature type="binding site" evidence="12">
    <location>
        <position position="164"/>
    </location>
    <ligand>
        <name>Zn(2+)</name>
        <dbReference type="ChEBI" id="CHEBI:29105"/>
    </ligand>
</feature>
<evidence type="ECO:0000259" key="15">
    <source>
        <dbReference type="Pfam" id="PF00899"/>
    </source>
</evidence>
<evidence type="ECO:0000256" key="13">
    <source>
        <dbReference type="PROSITE-ProRule" id="PRU10132"/>
    </source>
</evidence>